<organism evidence="8 9">
    <name type="scientific">Marasmiellus scandens</name>
    <dbReference type="NCBI Taxonomy" id="2682957"/>
    <lineage>
        <taxon>Eukaryota</taxon>
        <taxon>Fungi</taxon>
        <taxon>Dikarya</taxon>
        <taxon>Basidiomycota</taxon>
        <taxon>Agaricomycotina</taxon>
        <taxon>Agaricomycetes</taxon>
        <taxon>Agaricomycetidae</taxon>
        <taxon>Agaricales</taxon>
        <taxon>Marasmiineae</taxon>
        <taxon>Omphalotaceae</taxon>
        <taxon>Marasmiellus</taxon>
    </lineage>
</organism>
<dbReference type="Gene3D" id="3.30.200.20">
    <property type="entry name" value="Phosphorylase Kinase, domain 1"/>
    <property type="match status" value="1"/>
</dbReference>
<sequence length="510" mass="58700">MMRSLPNFKQLRVYSPSLTFPTGEIGHKSLFPAMAEVRRVRHYSNSSAEFPERLLPPELVMRTEPESLYHRRGGLRPTDEDDVLQNERYTIIRKLGFGDSSTVWLAMDRLNKDKPYVAIKILKGKSQPVVIPLSLKRLHRIDIYQRSTKHPGRFHVPKALDFFEEKSVNGKHTCIVMELTELDVFSLPHVLFPERPFPEFALKPITRDLLLALDFCHNVCGIVHCGEYVTCAPIPLPSHFLTRYVQLNEDVKVENIALRTKKPIAPFSGSMLLSNGLAKPTLPYFVRPNKPDDFNWWKSSNFILNDFGYALNLLDLDSSKKLPIDWTVGDDDEKCTPPAPCYRAPEMLLDCDWGAPVDIWSAGCTLFTLLIGRTLYERSTSAYDIPMFQWQTFGDFPLDLVKDNDLAVRYFDTNTGRMRSDVLEGLQRVSLFPIRTPPESFWDFLKSMLDPNPKECARMPLRKYNHTYTGEPPVASNDFWDFLERMLNLDPKKRATAKELLSHPWLADTI</sequence>
<keyword evidence="1" id="KW-0723">Serine/threonine-protein kinase</keyword>
<keyword evidence="9" id="KW-1185">Reference proteome</keyword>
<evidence type="ECO:0000256" key="3">
    <source>
        <dbReference type="ARBA" id="ARBA00022741"/>
    </source>
</evidence>
<dbReference type="PROSITE" id="PS00107">
    <property type="entry name" value="PROTEIN_KINASE_ATP"/>
    <property type="match status" value="1"/>
</dbReference>
<dbReference type="SUPFAM" id="SSF56112">
    <property type="entry name" value="Protein kinase-like (PK-like)"/>
    <property type="match status" value="1"/>
</dbReference>
<dbReference type="Proteomes" id="UP001498398">
    <property type="component" value="Unassembled WGS sequence"/>
</dbReference>
<dbReference type="PROSITE" id="PS50011">
    <property type="entry name" value="PROTEIN_KINASE_DOM"/>
    <property type="match status" value="1"/>
</dbReference>
<dbReference type="InterPro" id="IPR051175">
    <property type="entry name" value="CLK_kinases"/>
</dbReference>
<dbReference type="Pfam" id="PF00069">
    <property type="entry name" value="Pkinase"/>
    <property type="match status" value="2"/>
</dbReference>
<accession>A0ABR1K3H1</accession>
<keyword evidence="3 6" id="KW-0547">Nucleotide-binding</keyword>
<protein>
    <recommendedName>
        <fullName evidence="7">Protein kinase domain-containing protein</fullName>
    </recommendedName>
</protein>
<dbReference type="InterPro" id="IPR011009">
    <property type="entry name" value="Kinase-like_dom_sf"/>
</dbReference>
<keyword evidence="4" id="KW-0418">Kinase</keyword>
<evidence type="ECO:0000256" key="5">
    <source>
        <dbReference type="ARBA" id="ARBA00022840"/>
    </source>
</evidence>
<gene>
    <name evidence="8" type="ORF">VKT23_000225</name>
</gene>
<feature type="domain" description="Protein kinase" evidence="7">
    <location>
        <begin position="89"/>
        <end position="506"/>
    </location>
</feature>
<dbReference type="PANTHER" id="PTHR45646:SF11">
    <property type="entry name" value="SERINE_THREONINE-PROTEIN KINASE DOA"/>
    <property type="match status" value="1"/>
</dbReference>
<evidence type="ECO:0000256" key="6">
    <source>
        <dbReference type="PROSITE-ProRule" id="PRU10141"/>
    </source>
</evidence>
<proteinExistence type="predicted"/>
<dbReference type="InterPro" id="IPR000719">
    <property type="entry name" value="Prot_kinase_dom"/>
</dbReference>
<evidence type="ECO:0000256" key="4">
    <source>
        <dbReference type="ARBA" id="ARBA00022777"/>
    </source>
</evidence>
<evidence type="ECO:0000313" key="8">
    <source>
        <dbReference type="EMBL" id="KAK7472106.1"/>
    </source>
</evidence>
<evidence type="ECO:0000256" key="1">
    <source>
        <dbReference type="ARBA" id="ARBA00022527"/>
    </source>
</evidence>
<keyword evidence="5 6" id="KW-0067">ATP-binding</keyword>
<dbReference type="InterPro" id="IPR017441">
    <property type="entry name" value="Protein_kinase_ATP_BS"/>
</dbReference>
<reference evidence="8 9" key="1">
    <citation type="submission" date="2024-01" db="EMBL/GenBank/DDBJ databases">
        <title>A draft genome for the cacao thread blight pathogen Marasmiellus scandens.</title>
        <authorList>
            <person name="Baruah I.K."/>
            <person name="Leung J."/>
            <person name="Bukari Y."/>
            <person name="Amoako-Attah I."/>
            <person name="Meinhardt L.W."/>
            <person name="Bailey B.A."/>
            <person name="Cohen S.P."/>
        </authorList>
    </citation>
    <scope>NUCLEOTIDE SEQUENCE [LARGE SCALE GENOMIC DNA]</scope>
    <source>
        <strain evidence="8 9">GH-19</strain>
    </source>
</reference>
<evidence type="ECO:0000256" key="2">
    <source>
        <dbReference type="ARBA" id="ARBA00022679"/>
    </source>
</evidence>
<dbReference type="PANTHER" id="PTHR45646">
    <property type="entry name" value="SERINE/THREONINE-PROTEIN KINASE DOA-RELATED"/>
    <property type="match status" value="1"/>
</dbReference>
<dbReference type="EMBL" id="JBANRG010000001">
    <property type="protein sequence ID" value="KAK7472106.1"/>
    <property type="molecule type" value="Genomic_DNA"/>
</dbReference>
<dbReference type="Gene3D" id="1.10.510.10">
    <property type="entry name" value="Transferase(Phosphotransferase) domain 1"/>
    <property type="match status" value="2"/>
</dbReference>
<comment type="caution">
    <text evidence="8">The sequence shown here is derived from an EMBL/GenBank/DDBJ whole genome shotgun (WGS) entry which is preliminary data.</text>
</comment>
<keyword evidence="2" id="KW-0808">Transferase</keyword>
<name>A0ABR1K3H1_9AGAR</name>
<evidence type="ECO:0000313" key="9">
    <source>
        <dbReference type="Proteomes" id="UP001498398"/>
    </source>
</evidence>
<dbReference type="SMART" id="SM00220">
    <property type="entry name" value="S_TKc"/>
    <property type="match status" value="1"/>
</dbReference>
<evidence type="ECO:0000259" key="7">
    <source>
        <dbReference type="PROSITE" id="PS50011"/>
    </source>
</evidence>
<feature type="binding site" evidence="6">
    <location>
        <position position="120"/>
    </location>
    <ligand>
        <name>ATP</name>
        <dbReference type="ChEBI" id="CHEBI:30616"/>
    </ligand>
</feature>